<proteinExistence type="predicted"/>
<evidence type="ECO:0000313" key="2">
    <source>
        <dbReference type="EMBL" id="OGG00458.1"/>
    </source>
</evidence>
<feature type="domain" description="Phytase-like" evidence="1">
    <location>
        <begin position="52"/>
        <end position="199"/>
    </location>
</feature>
<reference evidence="2 3" key="1">
    <citation type="journal article" date="2016" name="Nat. Commun.">
        <title>Thousands of microbial genomes shed light on interconnected biogeochemical processes in an aquifer system.</title>
        <authorList>
            <person name="Anantharaman K."/>
            <person name="Brown C.T."/>
            <person name="Hug L.A."/>
            <person name="Sharon I."/>
            <person name="Castelle C.J."/>
            <person name="Probst A.J."/>
            <person name="Thomas B.C."/>
            <person name="Singh A."/>
            <person name="Wilkins M.J."/>
            <person name="Karaoz U."/>
            <person name="Brodie E.L."/>
            <person name="Williams K.H."/>
            <person name="Hubbard S.S."/>
            <person name="Banfield J.F."/>
        </authorList>
    </citation>
    <scope>NUCLEOTIDE SEQUENCE [LARGE SCALE GENOMIC DNA]</scope>
</reference>
<dbReference type="AlphaFoldDB" id="A0A1F5YJS6"/>
<dbReference type="Pfam" id="PF13449">
    <property type="entry name" value="Phytase-like"/>
    <property type="match status" value="1"/>
</dbReference>
<evidence type="ECO:0000313" key="3">
    <source>
        <dbReference type="Proteomes" id="UP000179129"/>
    </source>
</evidence>
<dbReference type="SUPFAM" id="SSF101898">
    <property type="entry name" value="NHL repeat"/>
    <property type="match status" value="1"/>
</dbReference>
<comment type="caution">
    <text evidence="2">The sequence shown here is derived from an EMBL/GenBank/DDBJ whole genome shotgun (WGS) entry which is preliminary data.</text>
</comment>
<evidence type="ECO:0000259" key="1">
    <source>
        <dbReference type="Pfam" id="PF13449"/>
    </source>
</evidence>
<dbReference type="InterPro" id="IPR027372">
    <property type="entry name" value="Phytase-like_dom"/>
</dbReference>
<accession>A0A1F5YJS6</accession>
<dbReference type="Proteomes" id="UP000179129">
    <property type="component" value="Unassembled WGS sequence"/>
</dbReference>
<name>A0A1F5YJS6_9BACT</name>
<gene>
    <name evidence="2" type="ORF">A3F83_07290</name>
</gene>
<sequence>MPKTLFPPLLAIIPALLLPLEYRPLQAGSLPDTLQLKLVRHVILESDGALNLSGMAASEDGWLYFCDDNGPAPPDWQPENPIILRVRLDSVLDPAAKAPRLELVEPAGGRAAFAALAGETGKAFKYDLEGIEVAAPGRLWLVDERDRLLLELDLASGKLSCLAGPEVLLQGRKDLAAGRINYALEGVARVGNRLFIAHEMLPNLILSYNIAANFSAGRVIDIPDSYDFCDLDRDRGSLYALARTRSLVYKIDPDEGKLLAVAEFRLTADNPAYRYRNREDFYRNSEGLVVKGRNIFIVLDGNFQTRLEDSNQRAPLLLIFDRPAGF</sequence>
<organism evidence="2 3">
    <name type="scientific">Candidatus Glassbacteria bacterium RIFCSPLOWO2_12_FULL_58_11</name>
    <dbReference type="NCBI Taxonomy" id="1817867"/>
    <lineage>
        <taxon>Bacteria</taxon>
        <taxon>Candidatus Glassiibacteriota</taxon>
    </lineage>
</organism>
<protein>
    <recommendedName>
        <fullName evidence="1">Phytase-like domain-containing protein</fullName>
    </recommendedName>
</protein>
<dbReference type="EMBL" id="MFIX01000256">
    <property type="protein sequence ID" value="OGG00458.1"/>
    <property type="molecule type" value="Genomic_DNA"/>
</dbReference>